<keyword evidence="2" id="KW-0690">Ribosome biogenesis</keyword>
<protein>
    <recommendedName>
        <fullName evidence="5">YqgF/RNase H-like domain-containing protein</fullName>
    </recommendedName>
</protein>
<dbReference type="AlphaFoldDB" id="A0A0G1HYY8"/>
<dbReference type="GO" id="GO:0004518">
    <property type="term" value="F:nuclease activity"/>
    <property type="evidence" value="ECO:0007669"/>
    <property type="project" value="UniProtKB-KW"/>
</dbReference>
<keyword evidence="1" id="KW-0963">Cytoplasm</keyword>
<evidence type="ECO:0000313" key="7">
    <source>
        <dbReference type="Proteomes" id="UP000034006"/>
    </source>
</evidence>
<accession>A0A0G1HYY8</accession>
<dbReference type="STRING" id="1618387.UW44_C0002G0047"/>
<dbReference type="InterPro" id="IPR012337">
    <property type="entry name" value="RNaseH-like_sf"/>
</dbReference>
<dbReference type="InterPro" id="IPR037027">
    <property type="entry name" value="YqgF/RNaseH-like_dom_sf"/>
</dbReference>
<dbReference type="SMART" id="SM00732">
    <property type="entry name" value="YqgFc"/>
    <property type="match status" value="1"/>
</dbReference>
<dbReference type="InterPro" id="IPR006641">
    <property type="entry name" value="YqgF/RNaseH-like_dom"/>
</dbReference>
<dbReference type="Proteomes" id="UP000034006">
    <property type="component" value="Unassembled WGS sequence"/>
</dbReference>
<dbReference type="GO" id="GO:0016787">
    <property type="term" value="F:hydrolase activity"/>
    <property type="evidence" value="ECO:0007669"/>
    <property type="project" value="UniProtKB-KW"/>
</dbReference>
<dbReference type="Pfam" id="PF03652">
    <property type="entry name" value="RuvX"/>
    <property type="match status" value="1"/>
</dbReference>
<dbReference type="GO" id="GO:0006364">
    <property type="term" value="P:rRNA processing"/>
    <property type="evidence" value="ECO:0007669"/>
    <property type="project" value="InterPro"/>
</dbReference>
<organism evidence="6 7">
    <name type="scientific">Candidatus Collierbacteria bacterium GW2011_GWB2_44_22</name>
    <dbReference type="NCBI Taxonomy" id="1618387"/>
    <lineage>
        <taxon>Bacteria</taxon>
        <taxon>Candidatus Collieribacteriota</taxon>
    </lineage>
</organism>
<comment type="caution">
    <text evidence="6">The sequence shown here is derived from an EMBL/GenBank/DDBJ whole genome shotgun (WGS) entry which is preliminary data.</text>
</comment>
<feature type="domain" description="YqgF/RNase H-like" evidence="5">
    <location>
        <begin position="2"/>
        <end position="96"/>
    </location>
</feature>
<name>A0A0G1HYY8_9BACT</name>
<gene>
    <name evidence="6" type="ORF">UW44_C0002G0047</name>
</gene>
<dbReference type="SUPFAM" id="SSF53098">
    <property type="entry name" value="Ribonuclease H-like"/>
    <property type="match status" value="1"/>
</dbReference>
<keyword evidence="3" id="KW-0540">Nuclease</keyword>
<dbReference type="EMBL" id="LCIH01000002">
    <property type="protein sequence ID" value="KKT52381.1"/>
    <property type="molecule type" value="Genomic_DNA"/>
</dbReference>
<sequence>MPTILCLDPGTAHTGIAISEEGILATPVATVYEKDLDQLITKIMPYLIKYNPDKIVIGVPEYGPIVKLATDLSEKIYAVFPKEIIIFREDLSSHTARNVMKAQGKTILRRKKEEHQTAAALILQDYLDSL</sequence>
<evidence type="ECO:0000313" key="6">
    <source>
        <dbReference type="EMBL" id="KKT52381.1"/>
    </source>
</evidence>
<evidence type="ECO:0000259" key="5">
    <source>
        <dbReference type="SMART" id="SM00732"/>
    </source>
</evidence>
<evidence type="ECO:0000256" key="3">
    <source>
        <dbReference type="ARBA" id="ARBA00022722"/>
    </source>
</evidence>
<dbReference type="Gene3D" id="3.30.420.140">
    <property type="entry name" value="YqgF/RNase H-like domain"/>
    <property type="match status" value="1"/>
</dbReference>
<reference evidence="6 7" key="1">
    <citation type="journal article" date="2015" name="Nature">
        <title>rRNA introns, odd ribosomes, and small enigmatic genomes across a large radiation of phyla.</title>
        <authorList>
            <person name="Brown C.T."/>
            <person name="Hug L.A."/>
            <person name="Thomas B.C."/>
            <person name="Sharon I."/>
            <person name="Castelle C.J."/>
            <person name="Singh A."/>
            <person name="Wilkins M.J."/>
            <person name="Williams K.H."/>
            <person name="Banfield J.F."/>
        </authorList>
    </citation>
    <scope>NUCLEOTIDE SEQUENCE [LARGE SCALE GENOMIC DNA]</scope>
</reference>
<keyword evidence="4" id="KW-0378">Hydrolase</keyword>
<proteinExistence type="predicted"/>
<dbReference type="NCBIfam" id="TIGR00250">
    <property type="entry name" value="RNAse_H_YqgF"/>
    <property type="match status" value="1"/>
</dbReference>
<dbReference type="CDD" id="cd16964">
    <property type="entry name" value="YqgF"/>
    <property type="match status" value="1"/>
</dbReference>
<evidence type="ECO:0000256" key="2">
    <source>
        <dbReference type="ARBA" id="ARBA00022517"/>
    </source>
</evidence>
<evidence type="ECO:0000256" key="4">
    <source>
        <dbReference type="ARBA" id="ARBA00022801"/>
    </source>
</evidence>
<dbReference type="InterPro" id="IPR005227">
    <property type="entry name" value="YqgF"/>
</dbReference>
<evidence type="ECO:0000256" key="1">
    <source>
        <dbReference type="ARBA" id="ARBA00022490"/>
    </source>
</evidence>